<dbReference type="Gene3D" id="3.30.559.30">
    <property type="entry name" value="Nonribosomal peptide synthetase, condensation domain"/>
    <property type="match status" value="4"/>
</dbReference>
<dbReference type="CDD" id="cd05930">
    <property type="entry name" value="A_NRPS"/>
    <property type="match status" value="2"/>
</dbReference>
<dbReference type="InterPro" id="IPR010071">
    <property type="entry name" value="AA_adenyl_dom"/>
</dbReference>
<dbReference type="SUPFAM" id="SSF47336">
    <property type="entry name" value="ACP-like"/>
    <property type="match status" value="5"/>
</dbReference>
<dbReference type="InterPro" id="IPR001242">
    <property type="entry name" value="Condensation_dom"/>
</dbReference>
<dbReference type="SMART" id="SM01294">
    <property type="entry name" value="PKS_PP_betabranch"/>
    <property type="match status" value="1"/>
</dbReference>
<name>A0ABT4AAN1_9BACT</name>
<proteinExistence type="predicted"/>
<feature type="domain" description="Carrier" evidence="5">
    <location>
        <begin position="3392"/>
        <end position="3467"/>
    </location>
</feature>
<dbReference type="InterPro" id="IPR045851">
    <property type="entry name" value="AMP-bd_C_sf"/>
</dbReference>
<evidence type="ECO:0000313" key="6">
    <source>
        <dbReference type="EMBL" id="MCY1078719.1"/>
    </source>
</evidence>
<comment type="caution">
    <text evidence="6">The sequence shown here is derived from an EMBL/GenBank/DDBJ whole genome shotgun (WGS) entry which is preliminary data.</text>
</comment>
<dbReference type="NCBIfam" id="NF003417">
    <property type="entry name" value="PRK04813.1"/>
    <property type="match status" value="5"/>
</dbReference>
<dbReference type="InterPro" id="IPR029058">
    <property type="entry name" value="AB_hydrolase_fold"/>
</dbReference>
<evidence type="ECO:0000256" key="2">
    <source>
        <dbReference type="ARBA" id="ARBA00022450"/>
    </source>
</evidence>
<dbReference type="InterPro" id="IPR009081">
    <property type="entry name" value="PP-bd_ACP"/>
</dbReference>
<evidence type="ECO:0000259" key="5">
    <source>
        <dbReference type="PROSITE" id="PS50075"/>
    </source>
</evidence>
<dbReference type="Gene3D" id="3.30.559.10">
    <property type="entry name" value="Chloramphenicol acetyltransferase-like domain"/>
    <property type="match status" value="4"/>
</dbReference>
<feature type="region of interest" description="Disordered" evidence="4">
    <location>
        <begin position="4423"/>
        <end position="4447"/>
    </location>
</feature>
<dbReference type="Proteomes" id="UP001207654">
    <property type="component" value="Unassembled WGS sequence"/>
</dbReference>
<organism evidence="6 7">
    <name type="scientific">Archangium lansingense</name>
    <dbReference type="NCBI Taxonomy" id="2995310"/>
    <lineage>
        <taxon>Bacteria</taxon>
        <taxon>Pseudomonadati</taxon>
        <taxon>Myxococcota</taxon>
        <taxon>Myxococcia</taxon>
        <taxon>Myxococcales</taxon>
        <taxon>Cystobacterineae</taxon>
        <taxon>Archangiaceae</taxon>
        <taxon>Archangium</taxon>
    </lineage>
</organism>
<keyword evidence="3" id="KW-0597">Phosphoprotein</keyword>
<dbReference type="Gene3D" id="1.10.1200.10">
    <property type="entry name" value="ACP-like"/>
    <property type="match status" value="4"/>
</dbReference>
<dbReference type="Gene3D" id="2.30.38.10">
    <property type="entry name" value="Luciferase, Domain 3"/>
    <property type="match status" value="4"/>
</dbReference>
<dbReference type="Gene3D" id="3.40.50.1820">
    <property type="entry name" value="alpha/beta hydrolase"/>
    <property type="match status" value="1"/>
</dbReference>
<dbReference type="InterPro" id="IPR036736">
    <property type="entry name" value="ACP-like_sf"/>
</dbReference>
<dbReference type="Pfam" id="PF00668">
    <property type="entry name" value="Condensation"/>
    <property type="match status" value="4"/>
</dbReference>
<dbReference type="RefSeq" id="WP_267537484.1">
    <property type="nucleotide sequence ID" value="NZ_JAPNKA010000001.1"/>
</dbReference>
<feature type="domain" description="Carrier" evidence="5">
    <location>
        <begin position="4446"/>
        <end position="4521"/>
    </location>
</feature>
<sequence>MLIVRPETGTTCADNEVGEIWISGPSVARGYWNRPEESARTFDARLADGTGPFLRTGDLGFFSGEDLYIASRLKDLIIIRGRNFYPQDVELTLEAAHKAVRQGCIAAFSVEVEGEERLGVAAEVDLRSATADEVTDAIRKKVAEEHAVHVHAVVLLEPRSIPKTSSGKIQRHACRIGFMNGTLETVGSSVVSEQPEAAKQEEISILELLRSATPEEQLPRMESYLRDTLARVVHIEASGIDSHSPLAGLGLDSLMILELQGRLEAELELALPAAFLWRHPTLAVTADRLLALWREKKARVSIPRRAESGPAPLTVAQQRMWMLEQLEPGSLAYHLSAALKLAGELDVTALERSIGELVRRHEVLRTTFRSEAGEPFQFVSPPTAFTLTPVDLGALPAAEREAEVRRLLREDAHRAFDLARGPLLRITLLRLGEREHVLLVTLHHIIADGWSAGVLVRELGELYGAFRTGRTPALAEPSLQYADYATWQRATLQGEELEAQRSWWSQRLADAPQSLELPTNKPRRATTGSAGLCKVLLPPKLVEGLEALARQESGTLYMAMLAGLKVLLSRYSGQDDFLVGSPFANRGQAGTEGVVGLFFEPLVFRANLSGNPTFRELLARTRHTVLEGFAHPHVPFESLGRRQPFQVLFNQLDAPLSRLVLPGLHVEALETVPATTELDLTVTLGRAPEGVWLEALYNADLFDASTLERLLGHLQVLLEGAVRAPESHVKTLPLLSAEEQRRVLVEWNATREGPVGDTRVHALIEAQAARTPEALAVVAADGATLTYAQLMERAHRLANFLRARGVRPEARVGLCLERSLDMVVALLGILEAGAAYVPLDSAYPAERLAHMVESSGIRLLLVHERTRGKLSGGHVEEVCLDQAREAIAASSAKAIPVELPPEAAAYVLFTSGSTGQPKGVVMSHRSLVNYTRASARYSPMSPGDRLLQFASISWDTSAEEIYTSLTQGGTLVLRPPAQVEAPEAFLAWCEAQGITQLNLPTAFWHELVASLEEGHGRLPRGLRWLIIGGERAVPERVEQWMRRVGPSVPLLNTYGITEVMAVATAINLSVQAQPEGREVCIGRPVLNVRTYVLDEQQQPVPVGVTGELYVGGEGVARGYLDQAELTAERFVPDPFATEPGQRLYRSGDKARWRTDGTIEYLGRGDSQVKVRGFRIEPGEIEAALLRHPRVHEVLVLVREDVPGDKQLVAYSVPKAGQTLDVAELKGWLAERLPPFMVPQALVALPALPLLPNGKVNRRALPAPQVSSGSAGSEGPRTPWEQKLAALWKELLRLEHVGVHDSFFELGGHSLLATRLVSRIRSAFQVELPLRALFEEPTLAGLAARLESALQANGGTALPPLTRTPRTEALPLSFSQQRLWFLHQFDPGSAAYNIPGALRLTGSLDSSALRNALTELVRRHEALRTTFHNANGQPSQRISEPTPFALPVVDLSSREDREAEVHRLAEQEAHSPFDLATGPLLRGSLLRLGENEHVLLLNMHHIVSDGWSMGVLVREVAALYEAFSAGKPSPLPELPVQYADYSVWQRGWLQGETLDAQRSWWRKHLEGAPAALELPTDIQRPSVQTFEGATVPVRLSRSVSESLKALCQKEGVTPFMALLATYQLLLSRYSGQEDITVGSPIAGRRVAELEGLIGFFVNTLALRTRMEGNPSFRQVLSRVKETTLGAFAHQDVPFEKLVEELTPTRTLGRSPLFQVLFALQNVPQLELQLPGFSLRPLSLDNATARFELELNLTETTDGFSGELVYNRDLFSAAFAKSFSSHFAILLEGLVSQPELPFHHLPLLSSEERQKVLVEWNHSPSSYPRDATIIDVFERQVASTPDAIALEFGEQRLSYRQLDEASNRLAHVLRARGVGPDSRVALALDRSLELIISLLGILKAGGAYVPLDTSYPRERLSFMLEDAQPALLVTTHEQLSRLPAEGLSTLLLEESTAELAKAPSTAPRSGITPRNLAYIDFTSGSTGRPKGVCIEHSSVLRTVLDARYAEVSAQQSFLLIAPISFDASTLEVWGPLLNGGRLVVFPPHSPSDLQELAGVLQRHSVTTLHLTSGLFTQMVDGNLDGLRGVRQLLTGGDVVSSPHVRRVLEQLRIPVTACYGPTEGTLFTSCFRMTEPSQVSASVPIGTPISGTLVYLLDSHLQPVPPGTPGELFISGDGLARGYLQQPSLTAERFLPNPFSSAPGSRLYRTGDLARHRSDGVLEFLGRADFQVKIRGFRIELGEVEAALLSHPEVREAIVIAREDSPGNKRLVGYVTGKSSSVDTLALRAYLQQRLPEYMVPSALMALEALPLTPNGKVDRKALPAPEARPEFRAFVPPSTPTEVRLATLWCELLGLSQVSALDDFFELGGHSLLATRLVSLVRSTFGVELPLRTLFEASTLSALAAWLESSLQTNGGTALPPLTQAPRTDALPLSFAQQRLWFLDQLEPGSSAYNMPGALRLTGSLDGSALRRALTELVRRHEALRTAFHNADGQPVQRISPPTDFPLAQVDLRTLPEPKRAEEVQRLAAEDARRPFDLAHGPLLRGSLLRLNEHEHVLLLSMHHIVSDGWSMQVLVREMAALYEAFSAGKPSPLPELPAQYADYSVWQRSWLKGETLESQLAWWRKHLEGAPAALEFPTDLQRPSVQSFRGATTSVQLSRPVSDSLKALCQKEGVTPFMALLAAYQLLLSRYSGQEDITVGSPIAGRRVAELEGLIGFFVNTLALRTRMEGNPSFRQMLARVKETTLGAFAHQDVPFEKLVEELAPNRTTGRSPLFQAVFALQNMPQQQLQLPSLEMRPLPVDEAAARFELELNLSETANGFAGELVYNRDLFSAAFAQRFSRHFELLLEGLVSQPEQPFHHLPLLTAEERQTVLVEWNRSPSNYPRNATIPEVFARQAAATPDAIAVEYGEQRLTYRQLDEASNRFAHVLRARGVGLDDRVAIAMDRSLELVISLVGILKAGGGYVPLDTAYPRERLVVMLQGAQAALLITTREQLARLPAEGLPTLLIEESAEELAKAPTTALPNIGLSAQNLAYIDFTSGSTGLPKGVCIEHRAVLRTVIDAQYAKMGPEYTYILMSPISFDASTLELWGPLLNGGKLAVFPAHSSPSDIQELGQVLKHHGVTHVFFTASLFAQLVDGNMEGMRSLKEIMAGGDVVSAPHARRAIEALGVPVIGSYGPTEMTVYISTHRMVNPAEVPPAVPIGRPLPQTQVYLLDRYLQPVPPGTPGELYAAGDGMARGYLQHPAFTAERFLPNPFSSTPGARMYRTGDLARHRSDGVLEFLGRADFQVKIRGFRIELGEVEVALGSHPEVREAIVLAREDTPGNRRLVGYVTAHTPSLDTLALRTYLQQRLPAYMVPSALVVMEEFPLTPNSKVDRKALPAPEARPEFRAFVPPSTPTEVRLASLWCELLGIREVSALDDFFELGGHSLLATRLVSLVRSTFQVELPLRALFESSTLSALAQRLDAALQAGQGLSLPPITAVPRTNALPLSFAQQRLWFLDQLEPGSPFYNMPLPLRVRGQLDVSALGRCFTELVRRHESLRTSFHNADGQPVQRISPPVDFPLAQVDLSTIPEPQRTEEVQRLTAEDARRPFDLANGPLLRATLVRVDEREHVLLLNMHHIVSDGWSMGVFTREIAALYEAFSAGRPSPLPELAVQYADYSVWQRSWLKGEALESQLAWWRKHLAGAPHALELPTDKPRPAVQSFRGASLPVRLPKELSDSLDTFCRREGVTPFMALLAAFQVLLSRYSGQDDISVGSPIAGRRVAELEGLIGFFVNTLVLRTRLSGSPSFREVLARVKETTLGAFAHQDIPFEKLVEELQPPRDQSRNPLFQVMFALMEESDAGVHGGGLQLQQLEMDNGTVRFDLVLSLGRNAEGLAGSLEYSTDLFESGTIERMVGHLHVLLEAVLAEPQRPVAELSLMDARERQRVLTEWNDTRADFPANACIHDLFEAQVARTPEATAVVYEDTTLTFRQLDERANQLARHLLASGLRVEERVGLCVERSLDMVVGMLGVLKAGGAFVPLDPGLPPERLAYMLENSGARLVITQERLKAVLPGGVSTLCLDTAWGTLQAQPTTRPATAASADTLAYVIYTSGSTGRPKGTLLAHRGLCNTALAAAKYHRFHAGSRILQFASFGFDASVCEVFSSLLAGASLFLAPREQMLPGAPLRSLLQRHRITAATFTPSVLAQLEPEELPLEVVISVGEACSPELVRRWGERLCLLNAYGPTEATVCATITREPLRPGDVPSIGQPWDNVEVYILDEQLRPVPAGIPGELCIGGVGLARGYLGNSALTAEKFVPHPFARQPGERLYRSGDRARFLADGRLEFLGRIDHQVKLRGFRIELGEIEATLHGHPALKDAAVVLRQDAPGEARLVAYVVPAGSDAPDAGALRDVLRRQLPEYMVPSAFVTLPELPLSSSGKVDRKALPAPDGARSSTGTPYVAPRDEVEQQIAELWAELLRVERVGIHDSFFDLGGHSLLATRLVARLRADFDVELPLRDLFEKPTVADMALLVLETRAAQVDPEELARMMEELKLTGEGGE</sequence>
<feature type="domain" description="Carrier" evidence="5">
    <location>
        <begin position="1274"/>
        <end position="1349"/>
    </location>
</feature>
<keyword evidence="2" id="KW-0596">Phosphopantetheine</keyword>
<dbReference type="PROSITE" id="PS50075">
    <property type="entry name" value="CARRIER"/>
    <property type="match status" value="5"/>
</dbReference>
<dbReference type="Pfam" id="PF00501">
    <property type="entry name" value="AMP-binding"/>
    <property type="match status" value="4"/>
</dbReference>
<reference evidence="6 7" key="1">
    <citation type="submission" date="2022-11" db="EMBL/GenBank/DDBJ databases">
        <title>Minimal conservation of predation-associated metabolite biosynthetic gene clusters underscores biosynthetic potential of Myxococcota including descriptions for ten novel species: Archangium lansinium sp. nov., Myxococcus landrumus sp. nov., Nannocystis bai.</title>
        <authorList>
            <person name="Ahearne A."/>
            <person name="Stevens C."/>
            <person name="Phillips K."/>
        </authorList>
    </citation>
    <scope>NUCLEOTIDE SEQUENCE [LARGE SCALE GENOMIC DNA]</scope>
    <source>
        <strain evidence="6 7">MIWBW</strain>
    </source>
</reference>
<dbReference type="InterPro" id="IPR020845">
    <property type="entry name" value="AMP-binding_CS"/>
</dbReference>
<feature type="domain" description="Carrier" evidence="5">
    <location>
        <begin position="216"/>
        <end position="293"/>
    </location>
</feature>
<dbReference type="SUPFAM" id="SSF52777">
    <property type="entry name" value="CoA-dependent acyltransferases"/>
    <property type="match status" value="8"/>
</dbReference>
<evidence type="ECO:0000256" key="3">
    <source>
        <dbReference type="ARBA" id="ARBA00022553"/>
    </source>
</evidence>
<dbReference type="InterPro" id="IPR020806">
    <property type="entry name" value="PKS_PP-bd"/>
</dbReference>
<dbReference type="EMBL" id="JAPNKA010000001">
    <property type="protein sequence ID" value="MCY1078719.1"/>
    <property type="molecule type" value="Genomic_DNA"/>
</dbReference>
<dbReference type="Pfam" id="PF13193">
    <property type="entry name" value="AMP-binding_C"/>
    <property type="match status" value="4"/>
</dbReference>
<keyword evidence="7" id="KW-1185">Reference proteome</keyword>
<evidence type="ECO:0000256" key="4">
    <source>
        <dbReference type="SAM" id="MobiDB-lite"/>
    </source>
</evidence>
<dbReference type="Gene3D" id="3.30.300.30">
    <property type="match status" value="5"/>
</dbReference>
<comment type="cofactor">
    <cofactor evidence="1">
        <name>pantetheine 4'-phosphate</name>
        <dbReference type="ChEBI" id="CHEBI:47942"/>
    </cofactor>
</comment>
<accession>A0ABT4AAN1</accession>
<protein>
    <submittedName>
        <fullName evidence="6">Non-ribosomal peptide synthase/polyketide synthase</fullName>
    </submittedName>
</protein>
<dbReference type="Gene3D" id="3.40.50.12780">
    <property type="entry name" value="N-terminal domain of ligase-like"/>
    <property type="match status" value="1"/>
</dbReference>
<dbReference type="NCBIfam" id="TIGR01733">
    <property type="entry name" value="AA-adenyl-dom"/>
    <property type="match status" value="4"/>
</dbReference>
<dbReference type="InterPro" id="IPR006162">
    <property type="entry name" value="Ppantetheine_attach_site"/>
</dbReference>
<dbReference type="PROSITE" id="PS00455">
    <property type="entry name" value="AMP_BINDING"/>
    <property type="match status" value="4"/>
</dbReference>
<evidence type="ECO:0000313" key="7">
    <source>
        <dbReference type="Proteomes" id="UP001207654"/>
    </source>
</evidence>
<dbReference type="NCBIfam" id="NF004282">
    <property type="entry name" value="PRK05691.1"/>
    <property type="match status" value="4"/>
</dbReference>
<dbReference type="CDD" id="cd12117">
    <property type="entry name" value="A_NRPS_Srf_like"/>
    <property type="match status" value="2"/>
</dbReference>
<dbReference type="Pfam" id="PF23024">
    <property type="entry name" value="AMP-dom_DIP2-like"/>
    <property type="match status" value="1"/>
</dbReference>
<dbReference type="PANTHER" id="PTHR45527">
    <property type="entry name" value="NONRIBOSOMAL PEPTIDE SYNTHETASE"/>
    <property type="match status" value="1"/>
</dbReference>
<dbReference type="InterPro" id="IPR023213">
    <property type="entry name" value="CAT-like_dom_sf"/>
</dbReference>
<dbReference type="InterPro" id="IPR025110">
    <property type="entry name" value="AMP-bd_C"/>
</dbReference>
<gene>
    <name evidence="6" type="ORF">OV287_30070</name>
</gene>
<dbReference type="CDD" id="cd19531">
    <property type="entry name" value="LCL_NRPS-like"/>
    <property type="match status" value="4"/>
</dbReference>
<dbReference type="InterPro" id="IPR000873">
    <property type="entry name" value="AMP-dep_synth/lig_dom"/>
</dbReference>
<dbReference type="SMART" id="SM00823">
    <property type="entry name" value="PKS_PP"/>
    <property type="match status" value="5"/>
</dbReference>
<dbReference type="Pfam" id="PF00550">
    <property type="entry name" value="PP-binding"/>
    <property type="match status" value="5"/>
</dbReference>
<dbReference type="PANTHER" id="PTHR45527:SF1">
    <property type="entry name" value="FATTY ACID SYNTHASE"/>
    <property type="match status" value="1"/>
</dbReference>
<dbReference type="PROSITE" id="PS00012">
    <property type="entry name" value="PHOSPHOPANTETHEINE"/>
    <property type="match status" value="4"/>
</dbReference>
<feature type="domain" description="Carrier" evidence="5">
    <location>
        <begin position="2331"/>
        <end position="2406"/>
    </location>
</feature>
<dbReference type="SUPFAM" id="SSF56801">
    <property type="entry name" value="Acetyl-CoA synthetase-like"/>
    <property type="match status" value="5"/>
</dbReference>
<dbReference type="Gene3D" id="3.40.50.980">
    <property type="match status" value="8"/>
</dbReference>
<evidence type="ECO:0000256" key="1">
    <source>
        <dbReference type="ARBA" id="ARBA00001957"/>
    </source>
</evidence>
<dbReference type="InterPro" id="IPR042099">
    <property type="entry name" value="ANL_N_sf"/>
</dbReference>